<dbReference type="RefSeq" id="WP_090840522.1">
    <property type="nucleotide sequence ID" value="NZ_CANLBQ010000006.1"/>
</dbReference>
<dbReference type="Gene3D" id="2.170.120.40">
    <property type="entry name" value="YbbR-like domain"/>
    <property type="match status" value="1"/>
</dbReference>
<dbReference type="EMBL" id="FORM01000006">
    <property type="protein sequence ID" value="SFJ34328.1"/>
    <property type="molecule type" value="Genomic_DNA"/>
</dbReference>
<reference evidence="2" key="1">
    <citation type="submission" date="2016-10" db="EMBL/GenBank/DDBJ databases">
        <authorList>
            <person name="Varghese N."/>
            <person name="Submissions S."/>
        </authorList>
    </citation>
    <scope>NUCLEOTIDE SEQUENCE [LARGE SCALE GENOMIC DNA]</scope>
    <source>
        <strain evidence="2">DSM 28881</strain>
    </source>
</reference>
<accession>A0A1I3QJX0</accession>
<protein>
    <recommendedName>
        <fullName evidence="3">YbbR-like protein</fullName>
    </recommendedName>
</protein>
<keyword evidence="2" id="KW-1185">Reference proteome</keyword>
<dbReference type="PANTHER" id="PTHR37804">
    <property type="entry name" value="CDAA REGULATORY PROTEIN CDAR"/>
    <property type="match status" value="1"/>
</dbReference>
<dbReference type="Proteomes" id="UP000199559">
    <property type="component" value="Unassembled WGS sequence"/>
</dbReference>
<organism evidence="1 2">
    <name type="scientific">Olleya namhaensis</name>
    <dbReference type="NCBI Taxonomy" id="1144750"/>
    <lineage>
        <taxon>Bacteria</taxon>
        <taxon>Pseudomonadati</taxon>
        <taxon>Bacteroidota</taxon>
        <taxon>Flavobacteriia</taxon>
        <taxon>Flavobacteriales</taxon>
        <taxon>Flavobacteriaceae</taxon>
    </lineage>
</organism>
<evidence type="ECO:0008006" key="3">
    <source>
        <dbReference type="Google" id="ProtNLM"/>
    </source>
</evidence>
<gene>
    <name evidence="1" type="ORF">SAMN05443431_106188</name>
</gene>
<dbReference type="AlphaFoldDB" id="A0A1I3QJX0"/>
<evidence type="ECO:0000313" key="1">
    <source>
        <dbReference type="EMBL" id="SFJ34328.1"/>
    </source>
</evidence>
<name>A0A1I3QJX0_9FLAO</name>
<dbReference type="STRING" id="1144750.SAMN05443431_106188"/>
<sequence length="319" mass="36192">MQTIKSKILGLFKSKKINVFLLFFLLAFSILVLTKLSKVYTATLTFDVNPINVDDTFVLINQDNAKLNITLETYGFDWLRYAINRPLLDIDFNTDIVKKDSSLIWSMSRGFANINKQFSKEKKIISINPDTLSFKYDSNSIKYVPIVLHANIKYAPGYNTLDVVKTKPDSIKLIGPSSILRKIKKIDTDNLDVLDVKANINKILTLQLDSIGNKVKTNLKQVQLEVKVSKFSEGVVSLPIEVINVPEGITLNYFPKQISLSYATSLENFKNISAQDFKVVCNYKDAIDNSFLTPNLVKQPASVKNIRLLQQKIEFIIKE</sequence>
<dbReference type="PANTHER" id="PTHR37804:SF1">
    <property type="entry name" value="CDAA REGULATORY PROTEIN CDAR"/>
    <property type="match status" value="1"/>
</dbReference>
<dbReference type="InterPro" id="IPR053154">
    <property type="entry name" value="c-di-AMP_regulator"/>
</dbReference>
<evidence type="ECO:0000313" key="2">
    <source>
        <dbReference type="Proteomes" id="UP000199559"/>
    </source>
</evidence>
<proteinExistence type="predicted"/>